<accession>A0A399M6Z2</accession>
<dbReference type="Gene3D" id="3.40.50.300">
    <property type="entry name" value="P-loop containing nucleotide triphosphate hydrolases"/>
    <property type="match status" value="1"/>
</dbReference>
<dbReference type="GO" id="GO:0006508">
    <property type="term" value="P:proteolysis"/>
    <property type="evidence" value="ECO:0007669"/>
    <property type="project" value="UniProtKB-KW"/>
</dbReference>
<dbReference type="GO" id="GO:0005737">
    <property type="term" value="C:cytoplasm"/>
    <property type="evidence" value="ECO:0007669"/>
    <property type="project" value="TreeGrafter"/>
</dbReference>
<comment type="caution">
    <text evidence="4">The sequence shown here is derived from an EMBL/GenBank/DDBJ whole genome shotgun (WGS) entry which is preliminary data.</text>
</comment>
<dbReference type="InterPro" id="IPR027417">
    <property type="entry name" value="P-loop_NTPase"/>
</dbReference>
<dbReference type="SUPFAM" id="SSF52540">
    <property type="entry name" value="P-loop containing nucleoside triphosphate hydrolases"/>
    <property type="match status" value="1"/>
</dbReference>
<dbReference type="GO" id="GO:0008233">
    <property type="term" value="F:peptidase activity"/>
    <property type="evidence" value="ECO:0007669"/>
    <property type="project" value="UniProtKB-KW"/>
</dbReference>
<protein>
    <submittedName>
        <fullName evidence="4">ATP-dependent Clp protease ATP-binding subunit</fullName>
    </submittedName>
</protein>
<proteinExistence type="predicted"/>
<dbReference type="EMBL" id="QWLL01000032">
    <property type="protein sequence ID" value="RII77125.1"/>
    <property type="molecule type" value="Genomic_DNA"/>
</dbReference>
<feature type="domain" description="Clp ATPase C-terminal" evidence="3">
    <location>
        <begin position="136"/>
        <end position="230"/>
    </location>
</feature>
<evidence type="ECO:0000313" key="5">
    <source>
        <dbReference type="Proteomes" id="UP000265875"/>
    </source>
</evidence>
<keyword evidence="4" id="KW-0378">Hydrolase</keyword>
<dbReference type="PANTHER" id="PTHR11638:SF18">
    <property type="entry name" value="HEAT SHOCK PROTEIN 104"/>
    <property type="match status" value="1"/>
</dbReference>
<sequence>MPFLNDLLEQTRRDASSSAALNAENCHTRAIVETHLRSEDTLQSRFRFDVAAVMQVLRSEVLGQDEALQAIEDVLTVVRADILDPRRPLFTALFLGPTGVGKTEIVLLALVRRRLVKRFSAEFVNRIDSTVVFNAIEQEVSERIVELEVSRLNRRLAKHHCRLQLDAAVVGKLASEGHDVEFGARALKRFIRHELEVPLAEYLLGNRIPCRAEVACITVAGHLERGRIRFSVPT</sequence>
<dbReference type="SMART" id="SM01086">
    <property type="entry name" value="ClpB_D2-small"/>
    <property type="match status" value="1"/>
</dbReference>
<keyword evidence="2 4" id="KW-0067">ATP-binding</keyword>
<dbReference type="RefSeq" id="WP_119370308.1">
    <property type="nucleotide sequence ID" value="NZ_QWLL01000032.1"/>
</dbReference>
<name>A0A399M6Z2_9PSED</name>
<evidence type="ECO:0000256" key="1">
    <source>
        <dbReference type="ARBA" id="ARBA00022741"/>
    </source>
</evidence>
<organism evidence="4 5">
    <name type="scientific">Pseudomonas monteilii</name>
    <dbReference type="NCBI Taxonomy" id="76759"/>
    <lineage>
        <taxon>Bacteria</taxon>
        <taxon>Pseudomonadati</taxon>
        <taxon>Pseudomonadota</taxon>
        <taxon>Gammaproteobacteria</taxon>
        <taxon>Pseudomonadales</taxon>
        <taxon>Pseudomonadaceae</taxon>
        <taxon>Pseudomonas</taxon>
    </lineage>
</organism>
<dbReference type="Pfam" id="PF10431">
    <property type="entry name" value="ClpB_D2-small"/>
    <property type="match status" value="1"/>
</dbReference>
<keyword evidence="4" id="KW-0645">Protease</keyword>
<dbReference type="AlphaFoldDB" id="A0A399M6Z2"/>
<dbReference type="Gene3D" id="1.10.8.60">
    <property type="match status" value="1"/>
</dbReference>
<evidence type="ECO:0000259" key="3">
    <source>
        <dbReference type="SMART" id="SM01086"/>
    </source>
</evidence>
<reference evidence="4 5" key="1">
    <citation type="submission" date="2018-08" db="EMBL/GenBank/DDBJ databases">
        <title>Draft genome sequence of the cyanotroph, Pseudomonas monteilii BCN3.</title>
        <authorList>
            <person name="Jones L.B."/>
            <person name="Kunz D.A."/>
        </authorList>
    </citation>
    <scope>NUCLEOTIDE SEQUENCE [LARGE SCALE GENOMIC DNA]</scope>
    <source>
        <strain evidence="4 5">BCN3</strain>
    </source>
</reference>
<dbReference type="GO" id="GO:0016887">
    <property type="term" value="F:ATP hydrolysis activity"/>
    <property type="evidence" value="ECO:0007669"/>
    <property type="project" value="TreeGrafter"/>
</dbReference>
<dbReference type="Proteomes" id="UP000265875">
    <property type="component" value="Unassembled WGS sequence"/>
</dbReference>
<dbReference type="InterPro" id="IPR050130">
    <property type="entry name" value="ClpA_ClpB"/>
</dbReference>
<evidence type="ECO:0000313" key="4">
    <source>
        <dbReference type="EMBL" id="RII77125.1"/>
    </source>
</evidence>
<dbReference type="GO" id="GO:0005524">
    <property type="term" value="F:ATP binding"/>
    <property type="evidence" value="ECO:0007669"/>
    <property type="project" value="UniProtKB-KW"/>
</dbReference>
<evidence type="ECO:0000256" key="2">
    <source>
        <dbReference type="ARBA" id="ARBA00022840"/>
    </source>
</evidence>
<dbReference type="PANTHER" id="PTHR11638">
    <property type="entry name" value="ATP-DEPENDENT CLP PROTEASE"/>
    <property type="match status" value="1"/>
</dbReference>
<dbReference type="InterPro" id="IPR019489">
    <property type="entry name" value="Clp_ATPase_C"/>
</dbReference>
<gene>
    <name evidence="4" type="ORF">D0894_14725</name>
</gene>
<dbReference type="GO" id="GO:0034605">
    <property type="term" value="P:cellular response to heat"/>
    <property type="evidence" value="ECO:0007669"/>
    <property type="project" value="TreeGrafter"/>
</dbReference>
<keyword evidence="1" id="KW-0547">Nucleotide-binding</keyword>